<evidence type="ECO:0000256" key="9">
    <source>
        <dbReference type="SAM" id="MobiDB-lite"/>
    </source>
</evidence>
<dbReference type="InterPro" id="IPR013083">
    <property type="entry name" value="Znf_RING/FYVE/PHD"/>
</dbReference>
<feature type="compositionally biased region" description="Polar residues" evidence="9">
    <location>
        <begin position="308"/>
        <end position="319"/>
    </location>
</feature>
<dbReference type="InterPro" id="IPR019786">
    <property type="entry name" value="Zinc_finger_PHD-type_CS"/>
</dbReference>
<evidence type="ECO:0000256" key="8">
    <source>
        <dbReference type="PROSITE-ProRule" id="PRU00146"/>
    </source>
</evidence>
<feature type="region of interest" description="Disordered" evidence="9">
    <location>
        <begin position="1818"/>
        <end position="1842"/>
    </location>
</feature>
<evidence type="ECO:0000256" key="6">
    <source>
        <dbReference type="ARBA" id="ARBA00023163"/>
    </source>
</evidence>
<feature type="compositionally biased region" description="Basic and acidic residues" evidence="9">
    <location>
        <begin position="1260"/>
        <end position="1286"/>
    </location>
</feature>
<dbReference type="PANTHER" id="PTHR11477">
    <property type="entry name" value="TRANSCRIPTION FACTOR S-II ZINC FINGER DOMAIN-CONTAINING PROTEIN"/>
    <property type="match status" value="1"/>
</dbReference>
<evidence type="ECO:0000256" key="5">
    <source>
        <dbReference type="ARBA" id="ARBA00023015"/>
    </source>
</evidence>
<evidence type="ECO:0000259" key="10">
    <source>
        <dbReference type="PROSITE" id="PS50016"/>
    </source>
</evidence>
<keyword evidence="3 8" id="KW-0863">Zinc-finger</keyword>
<protein>
    <recommendedName>
        <fullName evidence="14">Death-inducer obliterator 1</fullName>
    </recommendedName>
</protein>
<evidence type="ECO:0000256" key="2">
    <source>
        <dbReference type="ARBA" id="ARBA00022723"/>
    </source>
</evidence>
<dbReference type="InterPro" id="IPR012921">
    <property type="entry name" value="SPOC_C"/>
</dbReference>
<feature type="region of interest" description="Disordered" evidence="9">
    <location>
        <begin position="1186"/>
        <end position="1349"/>
    </location>
</feature>
<feature type="compositionally biased region" description="Basic and acidic residues" evidence="9">
    <location>
        <begin position="1367"/>
        <end position="1383"/>
    </location>
</feature>
<evidence type="ECO:0000313" key="13">
    <source>
        <dbReference type="Proteomes" id="UP001107558"/>
    </source>
</evidence>
<keyword evidence="6" id="KW-0804">Transcription</keyword>
<feature type="compositionally biased region" description="Basic residues" evidence="9">
    <location>
        <begin position="255"/>
        <end position="269"/>
    </location>
</feature>
<feature type="region of interest" description="Disordered" evidence="9">
    <location>
        <begin position="896"/>
        <end position="1007"/>
    </location>
</feature>
<dbReference type="CDD" id="cd22581">
    <property type="entry name" value="SPOC_PPS-like"/>
    <property type="match status" value="1"/>
</dbReference>
<dbReference type="GO" id="GO:0008270">
    <property type="term" value="F:zinc ion binding"/>
    <property type="evidence" value="ECO:0007669"/>
    <property type="project" value="UniProtKB-KW"/>
</dbReference>
<sequence length="1842" mass="206250">MSHSNFKIIANDEPINRNLVIIVNKNGDVGTDTVALQTLLTSKETPRTGVTVIRETSPTPSISDEIEEDRQENNEILRQQYIMEHPNANEEEIEQQIRKISELNDIPHVTLNVENFYTPDQARKFANDVLHLGGIDNPQTLVPIDYNFRRQIIQNDHCYTPLTMSPEPNEKSSIKHSKAKELKINKKEGKITVPKARQVAKEIIEEYTSDSNESADGENDENLEEEQSAEEEEISFSESDDDNDMDFSVNDRFGKKGKKKRKYRKHKQKSMTFKDFLEGGDPSSMDEEPKKKYGKVSKKSSKILDAKPSTSGKVVSNQVGGKNTQQNIAIRKIQMQSQSKGSITKKELPTMTQVNNNTVKTISSATTSAISNISIQSAAPAKSNQEIEFVESIVKDLEKSFPDNSKEVQQQSSSTTIPNIMQMMETNTPTEVIDQSLSTLEQMDSADGAVGIDEIGDALIAVLGNDAIDELLNQGDLMNFDASTTTTGTTASSSVKSAQNIVSSSSQIQQSVNTSAQQFVSSDIQISPTTSKTLTQMPKILNRETTPVKDGIKVVRNGRIITLPPIEAPATRGAKRRAQGDTTPSTLSPLGKMIKTEKASSNKDPDSRNSSRRSSLNKSESGRSSRRQSTTQGNADDENDIDSDASWNSEDDPDRLWCICKQPHNNRFMICCDKCEEWFHGTCVNVTKNMGKEMEKQDIKWHCPNCKSNASGTIKKDPNKKTLNQQKLTKFFSKHLKESTDEDIPKNTGSRLCVVCHQNPARPDSIYCSEDCICNHANKHLDESSPQPKTPTNKTSSEISGRPNVLKDKSGNVIVYDRVTGKLLSSKLWPHFTSLGQWLSQNPNCEPVKPGSSQAKQLKESVNKKNTLFRQTSLNVITSTSQTTPTASVIKNKHITSGDDLFSNPVKINTGAKDSPTIIPTKKSTPTQQNQQPSSSVHSVKNSSSVKPHLNKSTNSPLSPALNKPSTPKSAEPIKKFKKQEPEEKQGNKTSSGNSKAKPESERTNVRNNFKTTLKQRMNEFDHPTIAKMTDEEIDKFATAVESEMFIFFNKDTKDKYKNKFRSLRFNLSDTKNKTLLEKICAKKLSPKQLVQLPPAALASEELSKWREDENKHQLEIITKSELDALSQNKIVLKTHKGEEILETKSDPVNISLPDENDIESVIKGTVLSVDDPLGKYDRSISLNVSTGQSVNSPLSSPSISSSTGRKSDSYHHHSRSRSKSRGRDHHHHKSSKHKKNERHRSRSPKHHHHSSSSHHSRDKSRGERSRDRSHEKDRDYSKKRTDDHKSHHRDKSRSNENDKSTSKTKDHHHHHKEGSFSSKDSKRHHHQKEVKQEKGEIKPEKIEIKPEQEDVDIVGKILDSMGVHLDTKPKTDVKDDKTENSSKSEVSSSFSDSIAPLKTTDPLNEHQLEIEIYSGNMYMADVTKFDVTASIVSGNVDDITKYFMPQLEIVGRIEPKTVWDYLGKVKKLPGKELVVLRFSSSDQSAYFTLFSYLHSRQRYGVIKSPSIHIKDFYVITVEASRPLPQVLLPIVGPGFVEGEEHKPDLLLGVILKILPESKHQLKKPVSNIKKTLKTSRTSIEHNVPIQILPTKHKSHSKLTVGLPDVGIDDVNLSPKKSYSTLKDDDDDEPYTPFDDEDSLTEPPIFNTTTTPVSTAPSGSRKHNLSGEDLESEMEKLEREIEQRQNEIQTLAKQKALELDEEQASKIFEKISVPHNLSEILSTIKASEPKSMEIDNEEEYIPMSTEANSLEYRPSSSYVSNISQQQPPIVNSMMDIDERINLFRQEMPSINNLPITSPSEQPSRLALMSDADLMKLVPDDALEAPPPPMISNNDEPPIPGLD</sequence>
<dbReference type="PROSITE" id="PS50016">
    <property type="entry name" value="ZF_PHD_2"/>
    <property type="match status" value="1"/>
</dbReference>
<feature type="compositionally biased region" description="Polar residues" evidence="9">
    <location>
        <begin position="951"/>
        <end position="969"/>
    </location>
</feature>
<feature type="compositionally biased region" description="Polar residues" evidence="9">
    <location>
        <begin position="784"/>
        <end position="799"/>
    </location>
</feature>
<dbReference type="PANTHER" id="PTHR11477:SF51">
    <property type="entry name" value="PROTEIN PARTNER OF SNF, ISOFORM B"/>
    <property type="match status" value="1"/>
</dbReference>
<gene>
    <name evidence="12" type="ORF">PVAND_008231</name>
</gene>
<dbReference type="SMART" id="SM00249">
    <property type="entry name" value="PHD"/>
    <property type="match status" value="1"/>
</dbReference>
<accession>A0A9J6C9K5</accession>
<evidence type="ECO:0008006" key="14">
    <source>
        <dbReference type="Google" id="ProtNLM"/>
    </source>
</evidence>
<evidence type="ECO:0000256" key="1">
    <source>
        <dbReference type="ARBA" id="ARBA00004123"/>
    </source>
</evidence>
<feature type="compositionally biased region" description="Low complexity" evidence="9">
    <location>
        <begin position="1190"/>
        <end position="1205"/>
    </location>
</feature>
<keyword evidence="4" id="KW-0862">Zinc</keyword>
<dbReference type="SUPFAM" id="SSF160481">
    <property type="entry name" value="BRK domain-like"/>
    <property type="match status" value="1"/>
</dbReference>
<feature type="region of interest" description="Disordered" evidence="9">
    <location>
        <begin position="779"/>
        <end position="805"/>
    </location>
</feature>
<dbReference type="CDD" id="cd15552">
    <property type="entry name" value="PHD_PHF3_like"/>
    <property type="match status" value="1"/>
</dbReference>
<dbReference type="InterPro" id="IPR036575">
    <property type="entry name" value="TFIIS_cen_dom_sf"/>
</dbReference>
<dbReference type="Gene3D" id="3.40.5.120">
    <property type="match status" value="1"/>
</dbReference>
<comment type="caution">
    <text evidence="12">The sequence shown here is derived from an EMBL/GenBank/DDBJ whole genome shotgun (WGS) entry which is preliminary data.</text>
</comment>
<comment type="subcellular location">
    <subcellularLocation>
        <location evidence="1">Nucleus</location>
    </subcellularLocation>
</comment>
<dbReference type="InterPro" id="IPR001965">
    <property type="entry name" value="Znf_PHD"/>
</dbReference>
<dbReference type="InterPro" id="IPR006576">
    <property type="entry name" value="BRK_domain"/>
</dbReference>
<feature type="compositionally biased region" description="Basic and acidic residues" evidence="9">
    <location>
        <begin position="594"/>
        <end position="609"/>
    </location>
</feature>
<feature type="compositionally biased region" description="Polar residues" evidence="9">
    <location>
        <begin position="1646"/>
        <end position="1658"/>
    </location>
</feature>
<feature type="domain" description="TFIIS central" evidence="11">
    <location>
        <begin position="1002"/>
        <end position="1126"/>
    </location>
</feature>
<feature type="region of interest" description="Disordered" evidence="9">
    <location>
        <begin position="1367"/>
        <end position="1399"/>
    </location>
</feature>
<dbReference type="InterPro" id="IPR011011">
    <property type="entry name" value="Znf_FYVE_PHD"/>
</dbReference>
<feature type="region of interest" description="Disordered" evidence="9">
    <location>
        <begin position="565"/>
        <end position="650"/>
    </location>
</feature>
<dbReference type="GO" id="GO:0006351">
    <property type="term" value="P:DNA-templated transcription"/>
    <property type="evidence" value="ECO:0007669"/>
    <property type="project" value="InterPro"/>
</dbReference>
<name>A0A9J6C9K5_POLVA</name>
<evidence type="ECO:0000259" key="11">
    <source>
        <dbReference type="PROSITE" id="PS51321"/>
    </source>
</evidence>
<feature type="compositionally biased region" description="Acidic residues" evidence="9">
    <location>
        <begin position="635"/>
        <end position="650"/>
    </location>
</feature>
<dbReference type="Proteomes" id="UP001107558">
    <property type="component" value="Chromosome 2"/>
</dbReference>
<evidence type="ECO:0000256" key="3">
    <source>
        <dbReference type="ARBA" id="ARBA00022771"/>
    </source>
</evidence>
<dbReference type="SMART" id="SM00510">
    <property type="entry name" value="TFS2M"/>
    <property type="match status" value="1"/>
</dbReference>
<feature type="compositionally biased region" description="Basic and acidic residues" evidence="9">
    <location>
        <begin position="1330"/>
        <end position="1349"/>
    </location>
</feature>
<evidence type="ECO:0000256" key="7">
    <source>
        <dbReference type="ARBA" id="ARBA00023242"/>
    </source>
</evidence>
<dbReference type="Pfam" id="PF07533">
    <property type="entry name" value="BRK"/>
    <property type="match status" value="1"/>
</dbReference>
<dbReference type="EMBL" id="JADBJN010000002">
    <property type="protein sequence ID" value="KAG5678568.1"/>
    <property type="molecule type" value="Genomic_DNA"/>
</dbReference>
<feature type="compositionally biased region" description="Basic residues" evidence="9">
    <location>
        <begin position="1213"/>
        <end position="1259"/>
    </location>
</feature>
<proteinExistence type="predicted"/>
<dbReference type="Gene3D" id="3.30.40.10">
    <property type="entry name" value="Zinc/RING finger domain, C3HC4 (zinc finger)"/>
    <property type="match status" value="1"/>
</dbReference>
<dbReference type="InterPro" id="IPR019787">
    <property type="entry name" value="Znf_PHD-finger"/>
</dbReference>
<keyword evidence="13" id="KW-1185">Reference proteome</keyword>
<keyword evidence="2" id="KW-0479">Metal-binding</keyword>
<feature type="compositionally biased region" description="Low complexity" evidence="9">
    <location>
        <begin position="915"/>
        <end position="948"/>
    </location>
</feature>
<feature type="region of interest" description="Disordered" evidence="9">
    <location>
        <begin position="206"/>
        <end position="319"/>
    </location>
</feature>
<evidence type="ECO:0000256" key="4">
    <source>
        <dbReference type="ARBA" id="ARBA00022833"/>
    </source>
</evidence>
<dbReference type="Pfam" id="PF07500">
    <property type="entry name" value="TFIIS_M"/>
    <property type="match status" value="1"/>
</dbReference>
<feature type="region of interest" description="Disordered" evidence="9">
    <location>
        <begin position="1614"/>
        <end position="1677"/>
    </location>
</feature>
<dbReference type="Gene3D" id="1.10.472.30">
    <property type="entry name" value="Transcription elongation factor S-II, central domain"/>
    <property type="match status" value="1"/>
</dbReference>
<keyword evidence="7" id="KW-0539">Nucleus</keyword>
<feature type="compositionally biased region" description="Low complexity" evidence="9">
    <location>
        <begin position="1384"/>
        <end position="1394"/>
    </location>
</feature>
<organism evidence="12 13">
    <name type="scientific">Polypedilum vanderplanki</name>
    <name type="common">Sleeping chironomid midge</name>
    <dbReference type="NCBI Taxonomy" id="319348"/>
    <lineage>
        <taxon>Eukaryota</taxon>
        <taxon>Metazoa</taxon>
        <taxon>Ecdysozoa</taxon>
        <taxon>Arthropoda</taxon>
        <taxon>Hexapoda</taxon>
        <taxon>Insecta</taxon>
        <taxon>Pterygota</taxon>
        <taxon>Neoptera</taxon>
        <taxon>Endopterygota</taxon>
        <taxon>Diptera</taxon>
        <taxon>Nematocera</taxon>
        <taxon>Chironomoidea</taxon>
        <taxon>Chironomidae</taxon>
        <taxon>Chironominae</taxon>
        <taxon>Polypedilum</taxon>
        <taxon>Polypedilum</taxon>
    </lineage>
</organism>
<keyword evidence="5" id="KW-0805">Transcription regulation</keyword>
<dbReference type="InterPro" id="IPR003618">
    <property type="entry name" value="TFIIS_cen_dom"/>
</dbReference>
<feature type="domain" description="PHD-type" evidence="10">
    <location>
        <begin position="655"/>
        <end position="709"/>
    </location>
</feature>
<dbReference type="Pfam" id="PF07744">
    <property type="entry name" value="SPOC"/>
    <property type="match status" value="1"/>
</dbReference>
<dbReference type="PROSITE" id="PS51321">
    <property type="entry name" value="TFIIS_CENTRAL"/>
    <property type="match status" value="1"/>
</dbReference>
<dbReference type="SUPFAM" id="SSF46942">
    <property type="entry name" value="Elongation factor TFIIS domain 2"/>
    <property type="match status" value="1"/>
</dbReference>
<dbReference type="OrthoDB" id="1884872at2759"/>
<feature type="compositionally biased region" description="Basic residues" evidence="9">
    <location>
        <begin position="292"/>
        <end position="301"/>
    </location>
</feature>
<dbReference type="SUPFAM" id="SSF57903">
    <property type="entry name" value="FYVE/PHD zinc finger"/>
    <property type="match status" value="1"/>
</dbReference>
<feature type="compositionally biased region" description="Basic and acidic residues" evidence="9">
    <location>
        <begin position="1293"/>
        <end position="1305"/>
    </location>
</feature>
<dbReference type="InterPro" id="IPR037259">
    <property type="entry name" value="BRK_sf"/>
</dbReference>
<feature type="compositionally biased region" description="Acidic residues" evidence="9">
    <location>
        <begin position="1624"/>
        <end position="1640"/>
    </location>
</feature>
<feature type="compositionally biased region" description="Basic and acidic residues" evidence="9">
    <location>
        <begin position="972"/>
        <end position="987"/>
    </location>
</feature>
<feature type="compositionally biased region" description="Acidic residues" evidence="9">
    <location>
        <begin position="206"/>
        <end position="245"/>
    </location>
</feature>
<dbReference type="GO" id="GO:0005634">
    <property type="term" value="C:nucleus"/>
    <property type="evidence" value="ECO:0007669"/>
    <property type="project" value="UniProtKB-SubCell"/>
</dbReference>
<reference evidence="12" key="1">
    <citation type="submission" date="2021-03" db="EMBL/GenBank/DDBJ databases">
        <title>Chromosome level genome of the anhydrobiotic midge Polypedilum vanderplanki.</title>
        <authorList>
            <person name="Yoshida Y."/>
            <person name="Kikawada T."/>
            <person name="Gusev O."/>
        </authorList>
    </citation>
    <scope>NUCLEOTIDE SEQUENCE</scope>
    <source>
        <strain evidence="12">NIAS01</strain>
        <tissue evidence="12">Whole body or cell culture</tissue>
    </source>
</reference>
<evidence type="ECO:0000313" key="12">
    <source>
        <dbReference type="EMBL" id="KAG5678568.1"/>
    </source>
</evidence>
<dbReference type="Pfam" id="PF00628">
    <property type="entry name" value="PHD"/>
    <property type="match status" value="1"/>
</dbReference>
<dbReference type="PROSITE" id="PS01359">
    <property type="entry name" value="ZF_PHD_1"/>
    <property type="match status" value="1"/>
</dbReference>